<dbReference type="SUPFAM" id="SSF48317">
    <property type="entry name" value="Acid phosphatase/Vanadium-dependent haloperoxidase"/>
    <property type="match status" value="1"/>
</dbReference>
<feature type="transmembrane region" description="Helical" evidence="14">
    <location>
        <begin position="174"/>
        <end position="192"/>
    </location>
</feature>
<comment type="similarity">
    <text evidence="3 11">Belongs to the glucose-6-phosphatase family.</text>
</comment>
<evidence type="ECO:0000256" key="13">
    <source>
        <dbReference type="PIRSR" id="PIRSR000905-2"/>
    </source>
</evidence>
<dbReference type="UniPathway" id="UPA00138"/>
<evidence type="ECO:0000256" key="8">
    <source>
        <dbReference type="ARBA" id="ARBA00022824"/>
    </source>
</evidence>
<keyword evidence="5 11" id="KW-0312">Gluconeogenesis</keyword>
<keyword evidence="9 14" id="KW-1133">Transmembrane helix</keyword>
<dbReference type="InterPro" id="IPR036938">
    <property type="entry name" value="PAP2/HPO_sf"/>
</dbReference>
<dbReference type="Gene3D" id="1.20.144.10">
    <property type="entry name" value="Phosphatidic acid phosphatase type 2/haloperoxidase"/>
    <property type="match status" value="1"/>
</dbReference>
<comment type="pathway">
    <text evidence="2 11">Carbohydrate biosynthesis; gluconeogenesis.</text>
</comment>
<evidence type="ECO:0000256" key="6">
    <source>
        <dbReference type="ARBA" id="ARBA00022692"/>
    </source>
</evidence>
<feature type="active site" description="Proton donor" evidence="12">
    <location>
        <position position="114"/>
    </location>
</feature>
<reference evidence="16" key="1">
    <citation type="submission" date="2015-11" db="EMBL/GenBank/DDBJ databases">
        <title>De novo transcriptome assembly of four potential Pierce s Disease insect vectors from Arizona vineyards.</title>
        <authorList>
            <person name="Tassone E.E."/>
        </authorList>
    </citation>
    <scope>NUCLEOTIDE SEQUENCE</scope>
</reference>
<accession>A0A1B6F9Q4</accession>
<dbReference type="GO" id="GO:0004346">
    <property type="term" value="F:glucose-6-phosphatase activity"/>
    <property type="evidence" value="ECO:0007669"/>
    <property type="project" value="UniProtKB-EC"/>
</dbReference>
<keyword evidence="10 11" id="KW-0472">Membrane</keyword>
<evidence type="ECO:0000256" key="1">
    <source>
        <dbReference type="ARBA" id="ARBA00004477"/>
    </source>
</evidence>
<dbReference type="InterPro" id="IPR016275">
    <property type="entry name" value="Glucose-6-phosphatase"/>
</dbReference>
<keyword evidence="6 14" id="KW-0812">Transmembrane</keyword>
<dbReference type="PANTHER" id="PTHR12591:SF0">
    <property type="entry name" value="FI19814P1"/>
    <property type="match status" value="1"/>
</dbReference>
<feature type="transmembrane region" description="Helical" evidence="14">
    <location>
        <begin position="151"/>
        <end position="168"/>
    </location>
</feature>
<feature type="domain" description="Phosphatidic acid phosphatase type 2/haloperoxidase" evidence="15">
    <location>
        <begin position="57"/>
        <end position="193"/>
    </location>
</feature>
<comment type="subcellular location">
    <subcellularLocation>
        <location evidence="1">Endoplasmic reticulum membrane</location>
        <topology evidence="1">Multi-pass membrane protein</topology>
    </subcellularLocation>
</comment>
<gene>
    <name evidence="16" type="ORF">g.13639</name>
</gene>
<keyword evidence="8 11" id="KW-0256">Endoplasmic reticulum</keyword>
<feature type="active site" description="Nucleophile" evidence="12">
    <location>
        <position position="173"/>
    </location>
</feature>
<dbReference type="PANTHER" id="PTHR12591">
    <property type="entry name" value="GLUCOSE-6-PHOSPHATASE"/>
    <property type="match status" value="1"/>
</dbReference>
<protein>
    <recommendedName>
        <fullName evidence="4 11">Glucose-6-phosphatase</fullName>
        <ecNumber evidence="4 11">3.1.3.9</ecNumber>
    </recommendedName>
</protein>
<dbReference type="GO" id="GO:0006094">
    <property type="term" value="P:gluconeogenesis"/>
    <property type="evidence" value="ECO:0007669"/>
    <property type="project" value="UniProtKB-UniRule"/>
</dbReference>
<evidence type="ECO:0000256" key="5">
    <source>
        <dbReference type="ARBA" id="ARBA00022432"/>
    </source>
</evidence>
<dbReference type="SMART" id="SM00014">
    <property type="entry name" value="acidPPc"/>
    <property type="match status" value="1"/>
</dbReference>
<evidence type="ECO:0000256" key="9">
    <source>
        <dbReference type="ARBA" id="ARBA00022989"/>
    </source>
</evidence>
<evidence type="ECO:0000313" key="16">
    <source>
        <dbReference type="EMBL" id="JAS46962.1"/>
    </source>
</evidence>
<evidence type="ECO:0000256" key="14">
    <source>
        <dbReference type="SAM" id="Phobius"/>
    </source>
</evidence>
<evidence type="ECO:0000256" key="10">
    <source>
        <dbReference type="ARBA" id="ARBA00023136"/>
    </source>
</evidence>
<dbReference type="PIRSF" id="PIRSF000905">
    <property type="entry name" value="Glucose-6-phosphatase"/>
    <property type="match status" value="1"/>
</dbReference>
<dbReference type="Pfam" id="PF01569">
    <property type="entry name" value="PAP2"/>
    <property type="match status" value="1"/>
</dbReference>
<organism evidence="16">
    <name type="scientific">Cuerna arida</name>
    <dbReference type="NCBI Taxonomy" id="1464854"/>
    <lineage>
        <taxon>Eukaryota</taxon>
        <taxon>Metazoa</taxon>
        <taxon>Ecdysozoa</taxon>
        <taxon>Arthropoda</taxon>
        <taxon>Hexapoda</taxon>
        <taxon>Insecta</taxon>
        <taxon>Pterygota</taxon>
        <taxon>Neoptera</taxon>
        <taxon>Paraneoptera</taxon>
        <taxon>Hemiptera</taxon>
        <taxon>Auchenorrhyncha</taxon>
        <taxon>Membracoidea</taxon>
        <taxon>Cicadellidae</taxon>
        <taxon>Cicadellinae</taxon>
        <taxon>Proconiini</taxon>
        <taxon>Cuerna</taxon>
    </lineage>
</organism>
<dbReference type="InterPro" id="IPR000326">
    <property type="entry name" value="PAP2/HPO"/>
</dbReference>
<sequence length="350" mass="39387">MSVWKIINLYEAFFIKKFQDYFTGYDSMFLSVTKVSDPGYAMSILFPVAASVNTPLGADILVVTVAAEWLNTILKWLLMEDRPFWWVREYGTGAPELRQTPLTCETSPGSPSGHVMGFAALLYALLRWAIANFVNKSSELTHNQKKRRRQFLWGVVLVALFLVSLSRVFVAAHFPHQCVLGALLGLMIGYVLTDQGPWCLRNWWRGATRFSLFCVSLTLIAISAGAYALQLALGVDPQWSVRMAFKWCRNPEYVHVVTTPLFSLVRDCGASLGLAMASPIKLRSDIKFYPVLGVTMVILMVVSLQFLKDLIPTANAVMFYVCQFFLHATLPFLLLFLVPVIASLYKVKED</sequence>
<feature type="binding site" evidence="13">
    <location>
        <position position="82"/>
    </location>
    <ligand>
        <name>substrate</name>
    </ligand>
</feature>
<feature type="binding site" evidence="13">
    <location>
        <position position="167"/>
    </location>
    <ligand>
        <name>substrate</name>
    </ligand>
</feature>
<dbReference type="EC" id="3.1.3.9" evidence="4 11"/>
<evidence type="ECO:0000256" key="11">
    <source>
        <dbReference type="PIRNR" id="PIRNR000905"/>
    </source>
</evidence>
<evidence type="ECO:0000256" key="7">
    <source>
        <dbReference type="ARBA" id="ARBA00022801"/>
    </source>
</evidence>
<feature type="transmembrane region" description="Helical" evidence="14">
    <location>
        <begin position="212"/>
        <end position="233"/>
    </location>
</feature>
<proteinExistence type="inferred from homology"/>
<evidence type="ECO:0000256" key="4">
    <source>
        <dbReference type="ARBA" id="ARBA00012634"/>
    </source>
</evidence>
<feature type="transmembrane region" description="Helical" evidence="14">
    <location>
        <begin position="318"/>
        <end position="345"/>
    </location>
</feature>
<name>A0A1B6F9Q4_9HEMI</name>
<dbReference type="GO" id="GO:0051156">
    <property type="term" value="P:glucose 6-phosphate metabolic process"/>
    <property type="evidence" value="ECO:0007669"/>
    <property type="project" value="TreeGrafter"/>
</dbReference>
<keyword evidence="7 11" id="KW-0378">Hydrolase</keyword>
<feature type="transmembrane region" description="Helical" evidence="14">
    <location>
        <begin position="288"/>
        <end position="306"/>
    </location>
</feature>
<dbReference type="GO" id="GO:0005789">
    <property type="term" value="C:endoplasmic reticulum membrane"/>
    <property type="evidence" value="ECO:0007669"/>
    <property type="project" value="UniProtKB-SubCell"/>
</dbReference>
<evidence type="ECO:0000259" key="15">
    <source>
        <dbReference type="SMART" id="SM00014"/>
    </source>
</evidence>
<dbReference type="EMBL" id="GECZ01022807">
    <property type="protein sequence ID" value="JAS46962.1"/>
    <property type="molecule type" value="Transcribed_RNA"/>
</dbReference>
<evidence type="ECO:0000256" key="2">
    <source>
        <dbReference type="ARBA" id="ARBA00004742"/>
    </source>
</evidence>
<evidence type="ECO:0000256" key="3">
    <source>
        <dbReference type="ARBA" id="ARBA00009266"/>
    </source>
</evidence>
<evidence type="ECO:0000256" key="12">
    <source>
        <dbReference type="PIRSR" id="PIRSR000905-1"/>
    </source>
</evidence>
<dbReference type="AlphaFoldDB" id="A0A1B6F9Q4"/>